<evidence type="ECO:0000313" key="6">
    <source>
        <dbReference type="Proteomes" id="UP000031675"/>
    </source>
</evidence>
<accession>A0A0C2GAJ0</accession>
<reference evidence="6" key="1">
    <citation type="journal article" date="2015" name="Chem. Biol.">
        <title>Structure, bioactivity, and resistance mechanism of streptomonomicin, an unusual lasso Peptide from an understudied halophilic actinomycete.</title>
        <authorList>
            <person name="Metelev M."/>
            <person name="Tietz J.I."/>
            <person name="Melby J.O."/>
            <person name="Blair P.M."/>
            <person name="Zhu L."/>
            <person name="Livnat I."/>
            <person name="Severinov K."/>
            <person name="Mitchell D.A."/>
        </authorList>
    </citation>
    <scope>NUCLEOTIDE SEQUENCE [LARGE SCALE GENOMIC DNA]</scope>
    <source>
        <strain evidence="6">YIM 90003</strain>
    </source>
</reference>
<dbReference type="Proteomes" id="UP000031675">
    <property type="component" value="Unassembled WGS sequence"/>
</dbReference>
<proteinExistence type="predicted"/>
<dbReference type="InterPro" id="IPR028098">
    <property type="entry name" value="Glyco_trans_4-like_N"/>
</dbReference>
<evidence type="ECO:0000256" key="2">
    <source>
        <dbReference type="ARBA" id="ARBA00022679"/>
    </source>
</evidence>
<dbReference type="InterPro" id="IPR001296">
    <property type="entry name" value="Glyco_trans_1"/>
</dbReference>
<dbReference type="AlphaFoldDB" id="A0A0C2GAJ0"/>
<dbReference type="Pfam" id="PF13579">
    <property type="entry name" value="Glyco_trans_4_4"/>
    <property type="match status" value="1"/>
</dbReference>
<evidence type="ECO:0000256" key="1">
    <source>
        <dbReference type="ARBA" id="ARBA00022676"/>
    </source>
</evidence>
<sequence>MKIAMIAEHANPLPAHKGEPACGDSVQIAALARHLAKAGHRVTVYSRKHSPGLPERSRMGRGVMVEHLSAGPERRVEEGAAAEHTGAFAQTLGARLAEEPPDVLHAFGWTSGLAVVSAVQACAEDGAQPPIVQTFRSLNAAEQRAGLPERPDRARIEAAVAGHADQIVVGSADQRFELARMGVPRAKVSVVPFGVDTDHFNAEGGSSADTWSPRRGGRTRMVSVTDLAAGGAEVLIATLRRLTDAELTIVAGPGQEELPLSDDARRVELLAKEAGVDDRLSLTGPVDRKELPRLLRSADVYVSGAPYELCGGAVLEAMACGLPVVARGAGVVNEAVLHGTTGTLLRAARPDALARAVRSLTAEPTMATAYGIAAGDRAASRFTWERVAAETERVYQRCCPAQEAELPYAAGDGAH</sequence>
<evidence type="ECO:0000259" key="3">
    <source>
        <dbReference type="Pfam" id="PF00534"/>
    </source>
</evidence>
<dbReference type="RefSeq" id="WP_040269878.1">
    <property type="nucleotide sequence ID" value="NZ_JROO01000003.1"/>
</dbReference>
<dbReference type="STRING" id="183763.LP52_00930"/>
<keyword evidence="1" id="KW-0328">Glycosyltransferase</keyword>
<feature type="domain" description="Glycosyl transferase family 1" evidence="3">
    <location>
        <begin position="235"/>
        <end position="372"/>
    </location>
</feature>
<organism evidence="5 6">
    <name type="scientific">Streptomonospora alba</name>
    <dbReference type="NCBI Taxonomy" id="183763"/>
    <lineage>
        <taxon>Bacteria</taxon>
        <taxon>Bacillati</taxon>
        <taxon>Actinomycetota</taxon>
        <taxon>Actinomycetes</taxon>
        <taxon>Streptosporangiales</taxon>
        <taxon>Nocardiopsidaceae</taxon>
        <taxon>Streptomonospora</taxon>
    </lineage>
</organism>
<dbReference type="GO" id="GO:0016757">
    <property type="term" value="F:glycosyltransferase activity"/>
    <property type="evidence" value="ECO:0007669"/>
    <property type="project" value="UniProtKB-KW"/>
</dbReference>
<dbReference type="PANTHER" id="PTHR12526">
    <property type="entry name" value="GLYCOSYLTRANSFERASE"/>
    <property type="match status" value="1"/>
</dbReference>
<evidence type="ECO:0000313" key="5">
    <source>
        <dbReference type="EMBL" id="KII00429.1"/>
    </source>
</evidence>
<dbReference type="EMBL" id="JROO01000003">
    <property type="protein sequence ID" value="KII00429.1"/>
    <property type="molecule type" value="Genomic_DNA"/>
</dbReference>
<feature type="domain" description="Glycosyltransferase subfamily 4-like N-terminal" evidence="4">
    <location>
        <begin position="26"/>
        <end position="194"/>
    </location>
</feature>
<evidence type="ECO:0000259" key="4">
    <source>
        <dbReference type="Pfam" id="PF13579"/>
    </source>
</evidence>
<dbReference type="SUPFAM" id="SSF53756">
    <property type="entry name" value="UDP-Glycosyltransferase/glycogen phosphorylase"/>
    <property type="match status" value="1"/>
</dbReference>
<dbReference type="Gene3D" id="3.40.50.2000">
    <property type="entry name" value="Glycogen Phosphorylase B"/>
    <property type="match status" value="2"/>
</dbReference>
<dbReference type="PANTHER" id="PTHR12526:SF635">
    <property type="entry name" value="GLYCOSYL TRANSFERASE GROUP 1"/>
    <property type="match status" value="1"/>
</dbReference>
<comment type="caution">
    <text evidence="5">The sequence shown here is derived from an EMBL/GenBank/DDBJ whole genome shotgun (WGS) entry which is preliminary data.</text>
</comment>
<name>A0A0C2GAJ0_9ACTN</name>
<keyword evidence="6" id="KW-1185">Reference proteome</keyword>
<dbReference type="OrthoDB" id="9810929at2"/>
<protein>
    <submittedName>
        <fullName evidence="5">Glycosyl transferase family 1</fullName>
    </submittedName>
</protein>
<gene>
    <name evidence="5" type="ORF">LP52_00930</name>
</gene>
<dbReference type="Pfam" id="PF00534">
    <property type="entry name" value="Glycos_transf_1"/>
    <property type="match status" value="1"/>
</dbReference>
<keyword evidence="2 5" id="KW-0808">Transferase</keyword>